<evidence type="ECO:0000313" key="2">
    <source>
        <dbReference type="Proteomes" id="UP000055024"/>
    </source>
</evidence>
<name>A0A0V1DPR5_9BILA</name>
<comment type="caution">
    <text evidence="1">The sequence shown here is derived from an EMBL/GenBank/DDBJ whole genome shotgun (WGS) entry which is preliminary data.</text>
</comment>
<dbReference type="EMBL" id="JYDP01008513">
    <property type="protein sequence ID" value="KRY63552.1"/>
    <property type="molecule type" value="Genomic_DNA"/>
</dbReference>
<protein>
    <submittedName>
        <fullName evidence="1">Uncharacterized protein</fullName>
    </submittedName>
</protein>
<proteinExistence type="predicted"/>
<feature type="non-terminal residue" evidence="1">
    <location>
        <position position="30"/>
    </location>
</feature>
<gene>
    <name evidence="1" type="ORF">T11_610</name>
</gene>
<evidence type="ECO:0000313" key="1">
    <source>
        <dbReference type="EMBL" id="KRY63552.1"/>
    </source>
</evidence>
<reference evidence="1 2" key="1">
    <citation type="submission" date="2015-01" db="EMBL/GenBank/DDBJ databases">
        <title>Evolution of Trichinella species and genotypes.</title>
        <authorList>
            <person name="Korhonen P.K."/>
            <person name="Edoardo P."/>
            <person name="Giuseppe L.R."/>
            <person name="Gasser R.B."/>
        </authorList>
    </citation>
    <scope>NUCLEOTIDE SEQUENCE [LARGE SCALE GENOMIC DNA]</scope>
    <source>
        <strain evidence="1">ISS1029</strain>
    </source>
</reference>
<accession>A0A0V1DPR5</accession>
<keyword evidence="2" id="KW-1185">Reference proteome</keyword>
<dbReference type="Proteomes" id="UP000055024">
    <property type="component" value="Unassembled WGS sequence"/>
</dbReference>
<organism evidence="1 2">
    <name type="scientific">Trichinella zimbabwensis</name>
    <dbReference type="NCBI Taxonomy" id="268475"/>
    <lineage>
        <taxon>Eukaryota</taxon>
        <taxon>Metazoa</taxon>
        <taxon>Ecdysozoa</taxon>
        <taxon>Nematoda</taxon>
        <taxon>Enoplea</taxon>
        <taxon>Dorylaimia</taxon>
        <taxon>Trichinellida</taxon>
        <taxon>Trichinellidae</taxon>
        <taxon>Trichinella</taxon>
    </lineage>
</organism>
<dbReference type="AlphaFoldDB" id="A0A0V1DPR5"/>
<sequence length="30" mass="3349">MTPLFLRDCSCSSMGHPLDISPRLVCLDLQ</sequence>